<evidence type="ECO:0000313" key="5">
    <source>
        <dbReference type="Proteomes" id="UP000736164"/>
    </source>
</evidence>
<evidence type="ECO:0000313" key="4">
    <source>
        <dbReference type="EMBL" id="MBN3316985.1"/>
    </source>
</evidence>
<gene>
    <name evidence="4" type="primary">Stx5_0</name>
    <name evidence="4" type="ORF">GTO95_0009438</name>
</gene>
<dbReference type="Pfam" id="PF05739">
    <property type="entry name" value="SNARE"/>
    <property type="match status" value="1"/>
</dbReference>
<accession>A0A8J7NPG8</accession>
<dbReference type="InterPro" id="IPR000727">
    <property type="entry name" value="T_SNARE_dom"/>
</dbReference>
<organism evidence="4 5">
    <name type="scientific">Atractosteus spatula</name>
    <name type="common">Alligator gar</name>
    <name type="synonym">Lepisosteus spatula</name>
    <dbReference type="NCBI Taxonomy" id="7917"/>
    <lineage>
        <taxon>Eukaryota</taxon>
        <taxon>Metazoa</taxon>
        <taxon>Chordata</taxon>
        <taxon>Craniata</taxon>
        <taxon>Vertebrata</taxon>
        <taxon>Euteleostomi</taxon>
        <taxon>Actinopterygii</taxon>
        <taxon>Neopterygii</taxon>
        <taxon>Holostei</taxon>
        <taxon>Semionotiformes</taxon>
        <taxon>Lepisosteidae</taxon>
        <taxon>Atractosteus</taxon>
    </lineage>
</organism>
<dbReference type="AlphaFoldDB" id="A0A8J7NPG8"/>
<feature type="domain" description="T-SNARE coiled-coil homology" evidence="3">
    <location>
        <begin position="24"/>
        <end position="71"/>
    </location>
</feature>
<keyword evidence="1" id="KW-0175">Coiled coil</keyword>
<evidence type="ECO:0000256" key="2">
    <source>
        <dbReference type="SAM" id="Phobius"/>
    </source>
</evidence>
<name>A0A8J7NPG8_ATRSP</name>
<dbReference type="EMBL" id="JAAWVO010032911">
    <property type="protein sequence ID" value="MBN3316985.1"/>
    <property type="molecule type" value="Genomic_DNA"/>
</dbReference>
<dbReference type="Gene3D" id="1.20.5.110">
    <property type="match status" value="1"/>
</dbReference>
<keyword evidence="2" id="KW-0812">Transmembrane</keyword>
<dbReference type="Proteomes" id="UP000736164">
    <property type="component" value="Unassembled WGS sequence"/>
</dbReference>
<evidence type="ECO:0000259" key="3">
    <source>
        <dbReference type="Pfam" id="PF05739"/>
    </source>
</evidence>
<reference evidence="4" key="1">
    <citation type="journal article" date="2021" name="Cell">
        <title>Tracing the genetic footprints of vertebrate landing in non-teleost ray-finned fishes.</title>
        <authorList>
            <person name="Bi X."/>
            <person name="Wang K."/>
            <person name="Yang L."/>
            <person name="Pan H."/>
            <person name="Jiang H."/>
            <person name="Wei Q."/>
            <person name="Fang M."/>
            <person name="Yu H."/>
            <person name="Zhu C."/>
            <person name="Cai Y."/>
            <person name="He Y."/>
            <person name="Gan X."/>
            <person name="Zeng H."/>
            <person name="Yu D."/>
            <person name="Zhu Y."/>
            <person name="Jiang H."/>
            <person name="Qiu Q."/>
            <person name="Yang H."/>
            <person name="Zhang Y.E."/>
            <person name="Wang W."/>
            <person name="Zhu M."/>
            <person name="He S."/>
            <person name="Zhang G."/>
        </authorList>
    </citation>
    <scope>NUCLEOTIDE SEQUENCE</scope>
    <source>
        <strain evidence="4">Allg_001</strain>
    </source>
</reference>
<comment type="caution">
    <text evidence="4">The sequence shown here is derived from an EMBL/GenBank/DDBJ whole genome shotgun (WGS) entry which is preliminary data.</text>
</comment>
<feature type="non-terminal residue" evidence="4">
    <location>
        <position position="75"/>
    </location>
</feature>
<keyword evidence="2" id="KW-1133">Transmembrane helix</keyword>
<proteinExistence type="predicted"/>
<keyword evidence="5" id="KW-1185">Reference proteome</keyword>
<feature type="non-terminal residue" evidence="4">
    <location>
        <position position="1"/>
    </location>
</feature>
<evidence type="ECO:0000256" key="1">
    <source>
        <dbReference type="ARBA" id="ARBA00023054"/>
    </source>
</evidence>
<sequence>MTVGNLDRLARDGRDLSSSLPCLIDANVEDTQLNVEAAHGEILKYFQSVTSNRWLMVKIFLILIIFFVVFVVFLA</sequence>
<feature type="transmembrane region" description="Helical" evidence="2">
    <location>
        <begin position="54"/>
        <end position="74"/>
    </location>
</feature>
<protein>
    <submittedName>
        <fullName evidence="4">STX5 protein</fullName>
    </submittedName>
</protein>
<keyword evidence="2" id="KW-0472">Membrane</keyword>